<evidence type="ECO:0000313" key="4">
    <source>
        <dbReference type="Proteomes" id="UP000231962"/>
    </source>
</evidence>
<name>A0A2M9ZQZ4_9LEPT</name>
<dbReference type="OrthoDB" id="282744at2"/>
<gene>
    <name evidence="2" type="ORF">CH360_05880</name>
    <name evidence="3" type="ORF">CH373_05460</name>
</gene>
<evidence type="ECO:0000313" key="2">
    <source>
        <dbReference type="EMBL" id="PJZ70517.1"/>
    </source>
</evidence>
<organism evidence="3 5">
    <name type="scientific">Leptospira perolatii</name>
    <dbReference type="NCBI Taxonomy" id="2023191"/>
    <lineage>
        <taxon>Bacteria</taxon>
        <taxon>Pseudomonadati</taxon>
        <taxon>Spirochaetota</taxon>
        <taxon>Spirochaetia</taxon>
        <taxon>Leptospirales</taxon>
        <taxon>Leptospiraceae</taxon>
        <taxon>Leptospira</taxon>
    </lineage>
</organism>
<dbReference type="AlphaFoldDB" id="A0A2M9ZQZ4"/>
<evidence type="ECO:0000313" key="3">
    <source>
        <dbReference type="EMBL" id="PJZ74353.1"/>
    </source>
</evidence>
<dbReference type="Pfam" id="PF06445">
    <property type="entry name" value="GyrI-like"/>
    <property type="match status" value="1"/>
</dbReference>
<dbReference type="Proteomes" id="UP000231962">
    <property type="component" value="Unassembled WGS sequence"/>
</dbReference>
<dbReference type="EMBL" id="NPDY01000003">
    <property type="protein sequence ID" value="PJZ70517.1"/>
    <property type="molecule type" value="Genomic_DNA"/>
</dbReference>
<feature type="domain" description="GyrI-like small molecule binding" evidence="1">
    <location>
        <begin position="33"/>
        <end position="153"/>
    </location>
</feature>
<comment type="caution">
    <text evidence="3">The sequence shown here is derived from an EMBL/GenBank/DDBJ whole genome shotgun (WGS) entry which is preliminary data.</text>
</comment>
<dbReference type="PANTHER" id="PTHR15949:SF3">
    <property type="entry name" value="TESTIS-EXPRESSED PROTEIN 264"/>
    <property type="match status" value="1"/>
</dbReference>
<accession>A0A2M9ZQZ4</accession>
<dbReference type="InterPro" id="IPR029442">
    <property type="entry name" value="GyrI-like"/>
</dbReference>
<dbReference type="RefSeq" id="WP_100713085.1">
    <property type="nucleotide sequence ID" value="NZ_NPDY01000003.1"/>
</dbReference>
<dbReference type="PANTHER" id="PTHR15949">
    <property type="entry name" value="TESTIS-EXPRESSED PROTEIN 264"/>
    <property type="match status" value="1"/>
</dbReference>
<dbReference type="InterPro" id="IPR011256">
    <property type="entry name" value="Reg_factor_effector_dom_sf"/>
</dbReference>
<dbReference type="Proteomes" id="UP000231990">
    <property type="component" value="Unassembled WGS sequence"/>
</dbReference>
<protein>
    <recommendedName>
        <fullName evidence="1">GyrI-like small molecule binding domain-containing protein</fullName>
    </recommendedName>
</protein>
<dbReference type="EMBL" id="NPDZ01000002">
    <property type="protein sequence ID" value="PJZ74353.1"/>
    <property type="molecule type" value="Genomic_DNA"/>
</dbReference>
<dbReference type="SUPFAM" id="SSF55136">
    <property type="entry name" value="Probable bacterial effector-binding domain"/>
    <property type="match status" value="1"/>
</dbReference>
<evidence type="ECO:0000313" key="5">
    <source>
        <dbReference type="Proteomes" id="UP000231990"/>
    </source>
</evidence>
<reference evidence="4 5" key="1">
    <citation type="submission" date="2017-07" db="EMBL/GenBank/DDBJ databases">
        <title>Leptospira spp. isolated from tropical soils.</title>
        <authorList>
            <person name="Thibeaux R."/>
            <person name="Iraola G."/>
            <person name="Ferres I."/>
            <person name="Bierque E."/>
            <person name="Girault D."/>
            <person name="Soupe-Gilbert M.-E."/>
            <person name="Picardeau M."/>
            <person name="Goarant C."/>
        </authorList>
    </citation>
    <scope>NUCLEOTIDE SEQUENCE [LARGE SCALE GENOMIC DNA]</scope>
    <source>
        <strain evidence="3 5">FH1-B-B1</strain>
        <strain evidence="2 4">FH1-B-C1</strain>
    </source>
</reference>
<proteinExistence type="predicted"/>
<keyword evidence="4" id="KW-1185">Reference proteome</keyword>
<sequence>MKKLSIVLLSIVLLVLVFFFYMGAFETIQFQKEVKGPYYLLYQSHTGAYKDIGSVISTVDTYATETKLPIEAKFGLYYDNPNYVPDEKLRSEGGVVLSKKAYEGLPQNLEKFGVRVLPQGEYLVTRFPYKNPLSILFGVFKVYPAFSRYAKENKFKEYVYKENDYKDEFISEIYLSEDILYLIHLPQAKE</sequence>
<dbReference type="Gene3D" id="3.20.80.10">
    <property type="entry name" value="Regulatory factor, effector binding domain"/>
    <property type="match status" value="1"/>
</dbReference>
<evidence type="ECO:0000259" key="1">
    <source>
        <dbReference type="Pfam" id="PF06445"/>
    </source>
</evidence>